<evidence type="ECO:0000313" key="1">
    <source>
        <dbReference type="EMBL" id="CDK26426.1"/>
    </source>
</evidence>
<keyword evidence="2" id="KW-1185">Reference proteome</keyword>
<reference evidence="1" key="1">
    <citation type="submission" date="2013-12" db="EMBL/GenBank/DDBJ databases">
        <authorList>
            <person name="Genoscope - CEA"/>
        </authorList>
    </citation>
    <scope>NUCLEOTIDE SEQUENCE</scope>
    <source>
        <strain evidence="1">CBS 1993</strain>
    </source>
</reference>
<dbReference type="Proteomes" id="UP000019384">
    <property type="component" value="Unassembled WGS sequence"/>
</dbReference>
<dbReference type="EMBL" id="HG793127">
    <property type="protein sequence ID" value="CDK26426.1"/>
    <property type="molecule type" value="Genomic_DNA"/>
</dbReference>
<name>W6MJH7_9ASCO</name>
<evidence type="ECO:0000313" key="2">
    <source>
        <dbReference type="Proteomes" id="UP000019384"/>
    </source>
</evidence>
<gene>
    <name evidence="1" type="ORF">KUCA_T00002398001</name>
</gene>
<dbReference type="AlphaFoldDB" id="W6MJH7"/>
<accession>W6MJH7</accession>
<reference evidence="1" key="2">
    <citation type="submission" date="2014-02" db="EMBL/GenBank/DDBJ databases">
        <title>Complete DNA sequence of /Kuraishia capsulata/ illustrates novel genomic features among budding yeasts (/Saccharomycotina/).</title>
        <authorList>
            <person name="Morales L."/>
            <person name="Noel B."/>
            <person name="Porcel B."/>
            <person name="Marcet-Houben M."/>
            <person name="Hullo M-F."/>
            <person name="Sacerdot C."/>
            <person name="Tekaia F."/>
            <person name="Leh-Louis V."/>
            <person name="Despons L."/>
            <person name="Khanna V."/>
            <person name="Aury J-M."/>
            <person name="Barbe V."/>
            <person name="Couloux A."/>
            <person name="Labadie K."/>
            <person name="Pelletier E."/>
            <person name="Souciet J-L."/>
            <person name="Boekhout T."/>
            <person name="Gabaldon T."/>
            <person name="Wincker P."/>
            <person name="Dujon B."/>
        </authorList>
    </citation>
    <scope>NUCLEOTIDE SEQUENCE</scope>
    <source>
        <strain evidence="1">CBS 1993</strain>
    </source>
</reference>
<dbReference type="HOGENOM" id="CLU_2004268_0_0_1"/>
<sequence length="124" mass="14286">MQALHSVLTANQQIQTDTRSPIDCNKIVSFQVSCKRNIKIVSSDRQKRCFGSFLSSLHTSMAGHVRRTITRTNQSQLDFVAQFFPIIAEIIGDKIQSRFRRIIWHQERKNVVECVSHRLCIASQ</sequence>
<protein>
    <submittedName>
        <fullName evidence="1">Uncharacterized protein</fullName>
    </submittedName>
</protein>
<proteinExistence type="predicted"/>
<organism evidence="1 2">
    <name type="scientific">Kuraishia capsulata CBS 1993</name>
    <dbReference type="NCBI Taxonomy" id="1382522"/>
    <lineage>
        <taxon>Eukaryota</taxon>
        <taxon>Fungi</taxon>
        <taxon>Dikarya</taxon>
        <taxon>Ascomycota</taxon>
        <taxon>Saccharomycotina</taxon>
        <taxon>Pichiomycetes</taxon>
        <taxon>Pichiales</taxon>
        <taxon>Pichiaceae</taxon>
        <taxon>Kuraishia</taxon>
    </lineage>
</organism>
<dbReference type="RefSeq" id="XP_022458430.1">
    <property type="nucleotide sequence ID" value="XM_022602646.1"/>
</dbReference>
<dbReference type="GeneID" id="34519818"/>